<dbReference type="InterPro" id="IPR016980">
    <property type="entry name" value="S-AdoMet-dep_MeTrfase_Alr7345"/>
</dbReference>
<evidence type="ECO:0000256" key="1">
    <source>
        <dbReference type="SAM" id="SignalP"/>
    </source>
</evidence>
<dbReference type="InterPro" id="IPR029063">
    <property type="entry name" value="SAM-dependent_MTases_sf"/>
</dbReference>
<dbReference type="PIRSF" id="PIRSF031679">
    <property type="entry name" value="Mtase_Alr7345_prd"/>
    <property type="match status" value="1"/>
</dbReference>
<keyword evidence="2" id="KW-0489">Methyltransferase</keyword>
<dbReference type="RefSeq" id="WP_066056080.1">
    <property type="nucleotide sequence ID" value="NZ_BMYL01000003.1"/>
</dbReference>
<keyword evidence="1" id="KW-0732">Signal</keyword>
<dbReference type="SUPFAM" id="SSF53335">
    <property type="entry name" value="S-adenosyl-L-methionine-dependent methyltransferases"/>
    <property type="match status" value="1"/>
</dbReference>
<accession>A0AAP8MD46</accession>
<evidence type="ECO:0000313" key="3">
    <source>
        <dbReference type="Proteomes" id="UP000235162"/>
    </source>
</evidence>
<dbReference type="EMBL" id="PKUR01000003">
    <property type="protein sequence ID" value="PLW85615.1"/>
    <property type="molecule type" value="Genomic_DNA"/>
</dbReference>
<dbReference type="Gene3D" id="3.40.50.150">
    <property type="entry name" value="Vaccinia Virus protein VP39"/>
    <property type="match status" value="1"/>
</dbReference>
<dbReference type="Proteomes" id="UP000235162">
    <property type="component" value="Unassembled WGS sequence"/>
</dbReference>
<sequence>MRFVKTCIAVAALSIAGTTTTLASDIDPALTAVVEARSEADRARDGARHPAETISFFQIAPGMIVAEALPGSGWYTKILAGYLGAEGTIYGVDYVARMWPMFSFATEEWVKKRIAAVNDFDNKVAGFTDNGINAKGITFNSLPEDAIGTVDRFLFVRALHNLNRFEAKAGTRTQALASVRAMLADDGMVGVVQHRLPESAPAEGADGSRGYLKQSDVISMFEEAGFELVASSEINANPKDKPGAEDVVWRLPPSLRGSKDNPEQRAAMEAIGESDRMTLLFKKK</sequence>
<name>A0AAP8MD46_9GAMM</name>
<keyword evidence="3" id="KW-1185">Reference proteome</keyword>
<dbReference type="AlphaFoldDB" id="A0AAP8MD46"/>
<keyword evidence="2" id="KW-0808">Transferase</keyword>
<feature type="chain" id="PRO_5042975829" evidence="1">
    <location>
        <begin position="24"/>
        <end position="284"/>
    </location>
</feature>
<feature type="signal peptide" evidence="1">
    <location>
        <begin position="1"/>
        <end position="23"/>
    </location>
</feature>
<protein>
    <submittedName>
        <fullName evidence="2">Methyltransferase</fullName>
    </submittedName>
</protein>
<dbReference type="GO" id="GO:0032259">
    <property type="term" value="P:methylation"/>
    <property type="evidence" value="ECO:0007669"/>
    <property type="project" value="UniProtKB-KW"/>
</dbReference>
<organism evidence="2 3">
    <name type="scientific">Halioglobus japonicus</name>
    <dbReference type="NCBI Taxonomy" id="930805"/>
    <lineage>
        <taxon>Bacteria</taxon>
        <taxon>Pseudomonadati</taxon>
        <taxon>Pseudomonadota</taxon>
        <taxon>Gammaproteobacteria</taxon>
        <taxon>Cellvibrionales</taxon>
        <taxon>Halieaceae</taxon>
        <taxon>Halioglobus</taxon>
    </lineage>
</organism>
<dbReference type="KEGG" id="hja:BST95_04880"/>
<dbReference type="GO" id="GO:0008168">
    <property type="term" value="F:methyltransferase activity"/>
    <property type="evidence" value="ECO:0007669"/>
    <property type="project" value="UniProtKB-KW"/>
</dbReference>
<proteinExistence type="predicted"/>
<comment type="caution">
    <text evidence="2">The sequence shown here is derived from an EMBL/GenBank/DDBJ whole genome shotgun (WGS) entry which is preliminary data.</text>
</comment>
<evidence type="ECO:0000313" key="2">
    <source>
        <dbReference type="EMBL" id="PLW85615.1"/>
    </source>
</evidence>
<gene>
    <name evidence="2" type="ORF">C0029_13445</name>
</gene>
<reference evidence="2 3" key="1">
    <citation type="submission" date="2018-01" db="EMBL/GenBank/DDBJ databases">
        <title>The draft genome sequence of Halioglobus japonicus S1-36.</title>
        <authorList>
            <person name="Du Z.-J."/>
            <person name="Shi M.-J."/>
        </authorList>
    </citation>
    <scope>NUCLEOTIDE SEQUENCE [LARGE SCALE GENOMIC DNA]</scope>
    <source>
        <strain evidence="2 3">S1-36</strain>
    </source>
</reference>